<evidence type="ECO:0000313" key="3">
    <source>
        <dbReference type="Proteomes" id="UP000615455"/>
    </source>
</evidence>
<dbReference type="Proteomes" id="UP000615455">
    <property type="component" value="Unassembled WGS sequence"/>
</dbReference>
<dbReference type="RefSeq" id="WP_189015232.1">
    <property type="nucleotide sequence ID" value="NZ_BMHE01000027.1"/>
</dbReference>
<sequence length="398" mass="45055">MRLNGKRIADLTAEDIGQLVFNKVPESITLEYKAEGPALSSDGDKKEFLGDLSAMANTNGGLLIFGIKEAKEDGKNAGYPEEITGIKDPRNGNPVNVEQLKQVLDSVIRDNLAPRLSGIEYAPIQYEDRLVFIIGVPRSLQSPHMITFKSDTKFYKRTNSGKYQMDVREIREAMLRTSRWKESAEQFREVRINAKHRIDTGPIYGGTVLLHVIPLGDRETIDLKGKRREVLELFPEIVTNRDTVTFNLDGLKKHSTSAEEYYYQIYRNGGMESCEIICHDKDADGSWQVQLPEITNTALKHLHHYMEFAKNQNITAPFVVFLSVIRMGKAYVRVSHIGKQHFSQGEDMILFPGVVIDEDNANLPAIMQSTFDILYQACGLESCNVYDSAGNYTFDYLR</sequence>
<dbReference type="EMBL" id="BMHE01000027">
    <property type="protein sequence ID" value="GFZ93743.1"/>
    <property type="molecule type" value="Genomic_DNA"/>
</dbReference>
<name>A0ABQ1EZI9_9BACL</name>
<dbReference type="InterPro" id="IPR038461">
    <property type="entry name" value="Schlafen_AlbA_2_dom_sf"/>
</dbReference>
<gene>
    <name evidence="2" type="ORF">GCM10008018_45170</name>
</gene>
<evidence type="ECO:0000313" key="2">
    <source>
        <dbReference type="EMBL" id="GFZ93743.1"/>
    </source>
</evidence>
<reference evidence="3" key="1">
    <citation type="journal article" date="2019" name="Int. J. Syst. Evol. Microbiol.">
        <title>The Global Catalogue of Microorganisms (GCM) 10K type strain sequencing project: providing services to taxonomists for standard genome sequencing and annotation.</title>
        <authorList>
            <consortium name="The Broad Institute Genomics Platform"/>
            <consortium name="The Broad Institute Genome Sequencing Center for Infectious Disease"/>
            <person name="Wu L."/>
            <person name="Ma J."/>
        </authorList>
    </citation>
    <scope>NUCLEOTIDE SEQUENCE [LARGE SCALE GENOMIC DNA]</scope>
    <source>
        <strain evidence="3">CGMCC 1.15043</strain>
    </source>
</reference>
<dbReference type="PANTHER" id="PTHR30595:SF6">
    <property type="entry name" value="SCHLAFEN ALBA-2 DOMAIN-CONTAINING PROTEIN"/>
    <property type="match status" value="1"/>
</dbReference>
<accession>A0ABQ1EZI9</accession>
<dbReference type="PANTHER" id="PTHR30595">
    <property type="entry name" value="GLPR-RELATED TRANSCRIPTIONAL REPRESSOR"/>
    <property type="match status" value="1"/>
</dbReference>
<feature type="domain" description="Schlafen AlbA-2" evidence="1">
    <location>
        <begin position="26"/>
        <end position="166"/>
    </location>
</feature>
<keyword evidence="3" id="KW-1185">Reference proteome</keyword>
<dbReference type="Gene3D" id="3.30.950.30">
    <property type="entry name" value="Schlafen, AAA domain"/>
    <property type="match status" value="1"/>
</dbReference>
<proteinExistence type="predicted"/>
<protein>
    <recommendedName>
        <fullName evidence="1">Schlafen AlbA-2 domain-containing protein</fullName>
    </recommendedName>
</protein>
<organism evidence="2 3">
    <name type="scientific">Paenibacillus marchantiophytorum</name>
    <dbReference type="NCBI Taxonomy" id="1619310"/>
    <lineage>
        <taxon>Bacteria</taxon>
        <taxon>Bacillati</taxon>
        <taxon>Bacillota</taxon>
        <taxon>Bacilli</taxon>
        <taxon>Bacillales</taxon>
        <taxon>Paenibacillaceae</taxon>
        <taxon>Paenibacillus</taxon>
    </lineage>
</organism>
<dbReference type="InterPro" id="IPR007421">
    <property type="entry name" value="Schlafen_AlbA_2_dom"/>
</dbReference>
<evidence type="ECO:0000259" key="1">
    <source>
        <dbReference type="Pfam" id="PF04326"/>
    </source>
</evidence>
<dbReference type="Pfam" id="PF04326">
    <property type="entry name" value="SLFN_AlbA_2"/>
    <property type="match status" value="1"/>
</dbReference>
<comment type="caution">
    <text evidence="2">The sequence shown here is derived from an EMBL/GenBank/DDBJ whole genome shotgun (WGS) entry which is preliminary data.</text>
</comment>